<dbReference type="SMART" id="SM00014">
    <property type="entry name" value="acidPPc"/>
    <property type="match status" value="1"/>
</dbReference>
<feature type="transmembrane region" description="Helical" evidence="1">
    <location>
        <begin position="131"/>
        <end position="151"/>
    </location>
</feature>
<name>A0A1E8PZY8_9MYCO</name>
<organism evidence="3 4">
    <name type="scientific">Mycolicibacterium grossiae</name>
    <dbReference type="NCBI Taxonomy" id="1552759"/>
    <lineage>
        <taxon>Bacteria</taxon>
        <taxon>Bacillati</taxon>
        <taxon>Actinomycetota</taxon>
        <taxon>Actinomycetes</taxon>
        <taxon>Mycobacteriales</taxon>
        <taxon>Mycobacteriaceae</taxon>
        <taxon>Mycolicibacterium</taxon>
    </lineage>
</organism>
<proteinExistence type="predicted"/>
<dbReference type="InterPro" id="IPR000326">
    <property type="entry name" value="PAP2/HPO"/>
</dbReference>
<feature type="domain" description="Phosphatidic acid phosphatase type 2/haloperoxidase" evidence="2">
    <location>
        <begin position="89"/>
        <end position="200"/>
    </location>
</feature>
<dbReference type="PANTHER" id="PTHR14969:SF13">
    <property type="entry name" value="AT30094P"/>
    <property type="match status" value="1"/>
</dbReference>
<sequence>MTSPRGPVVAVTAVAAVVYAILWTGWTARWGWLDAVDTGTLSAAYRAGAGSDAWVGTWNAICTLFSPFVFRVVGLVVIVHALVRRRFRIAGFLFGTVELSGPLTEAAKWLAHRPRPDTAMVEAASSSFPSGHALGGLACVLALSLVAWPRLSEAVRPWWAVAAVLVVVAVGVGRVALNVHHASDVVAGWALATVWCALWLPLLPRVRAADETPAAPGTAR</sequence>
<feature type="transmembrane region" description="Helical" evidence="1">
    <location>
        <begin position="158"/>
        <end position="179"/>
    </location>
</feature>
<gene>
    <name evidence="3" type="ORF">BEL07_20330</name>
</gene>
<keyword evidence="4" id="KW-1185">Reference proteome</keyword>
<comment type="caution">
    <text evidence="3">The sequence shown here is derived from an EMBL/GenBank/DDBJ whole genome shotgun (WGS) entry which is preliminary data.</text>
</comment>
<evidence type="ECO:0000313" key="4">
    <source>
        <dbReference type="Proteomes" id="UP000178953"/>
    </source>
</evidence>
<evidence type="ECO:0000256" key="1">
    <source>
        <dbReference type="SAM" id="Phobius"/>
    </source>
</evidence>
<evidence type="ECO:0000259" key="2">
    <source>
        <dbReference type="SMART" id="SM00014"/>
    </source>
</evidence>
<dbReference type="Gene3D" id="1.20.144.10">
    <property type="entry name" value="Phosphatidic acid phosphatase type 2/haloperoxidase"/>
    <property type="match status" value="1"/>
</dbReference>
<keyword evidence="1" id="KW-0812">Transmembrane</keyword>
<evidence type="ECO:0000313" key="3">
    <source>
        <dbReference type="EMBL" id="OFJ51885.1"/>
    </source>
</evidence>
<dbReference type="Proteomes" id="UP000178953">
    <property type="component" value="Unassembled WGS sequence"/>
</dbReference>
<dbReference type="OrthoDB" id="5289372at2"/>
<dbReference type="Pfam" id="PF01569">
    <property type="entry name" value="PAP2"/>
    <property type="match status" value="1"/>
</dbReference>
<protein>
    <submittedName>
        <fullName evidence="3">Phosphatase PAP2 family protein</fullName>
    </submittedName>
</protein>
<feature type="transmembrane region" description="Helical" evidence="1">
    <location>
        <begin position="90"/>
        <end position="111"/>
    </location>
</feature>
<dbReference type="PANTHER" id="PTHR14969">
    <property type="entry name" value="SPHINGOSINE-1-PHOSPHATE PHOSPHOHYDROLASE"/>
    <property type="match status" value="1"/>
</dbReference>
<feature type="transmembrane region" description="Helical" evidence="1">
    <location>
        <begin position="185"/>
        <end position="203"/>
    </location>
</feature>
<feature type="transmembrane region" description="Helical" evidence="1">
    <location>
        <begin position="7"/>
        <end position="26"/>
    </location>
</feature>
<dbReference type="AlphaFoldDB" id="A0A1E8PZY8"/>
<dbReference type="InterPro" id="IPR036938">
    <property type="entry name" value="PAP2/HPO_sf"/>
</dbReference>
<keyword evidence="1" id="KW-1133">Transmembrane helix</keyword>
<dbReference type="SUPFAM" id="SSF48317">
    <property type="entry name" value="Acid phosphatase/Vanadium-dependent haloperoxidase"/>
    <property type="match status" value="1"/>
</dbReference>
<dbReference type="EMBL" id="MCHX01000053">
    <property type="protein sequence ID" value="OFJ51885.1"/>
    <property type="molecule type" value="Genomic_DNA"/>
</dbReference>
<reference evidence="3 4" key="1">
    <citation type="submission" date="2016-09" db="EMBL/GenBank/DDBJ databases">
        <title>genome sequence of Mycobacterium sp. 739 SCH.</title>
        <authorList>
            <person name="Greninger A.L."/>
            <person name="Qin X."/>
            <person name="Jerome K."/>
            <person name="Vora S."/>
            <person name="Quinn K."/>
        </authorList>
    </citation>
    <scope>NUCLEOTIDE SEQUENCE [LARGE SCALE GENOMIC DNA]</scope>
    <source>
        <strain evidence="3 4">SCH</strain>
    </source>
</reference>
<accession>A0A1E8PZY8</accession>
<feature type="transmembrane region" description="Helical" evidence="1">
    <location>
        <begin position="58"/>
        <end position="83"/>
    </location>
</feature>
<keyword evidence="1" id="KW-0472">Membrane</keyword>
<dbReference type="RefSeq" id="WP_070354880.1">
    <property type="nucleotide sequence ID" value="NZ_CP043474.1"/>
</dbReference>